<name>A0A645B236_9ZZZZ</name>
<keyword evidence="3" id="KW-0786">Thiamine pyrophosphate</keyword>
<dbReference type="InterPro" id="IPR005474">
    <property type="entry name" value="Transketolase_N"/>
</dbReference>
<reference evidence="5" key="1">
    <citation type="submission" date="2019-08" db="EMBL/GenBank/DDBJ databases">
        <authorList>
            <person name="Kucharzyk K."/>
            <person name="Murdoch R.W."/>
            <person name="Higgins S."/>
            <person name="Loffler F."/>
        </authorList>
    </citation>
    <scope>NUCLEOTIDE SEQUENCE</scope>
</reference>
<comment type="caution">
    <text evidence="5">The sequence shown here is derived from an EMBL/GenBank/DDBJ whole genome shotgun (WGS) entry which is preliminary data.</text>
</comment>
<dbReference type="SUPFAM" id="SSF52518">
    <property type="entry name" value="Thiamin diphosphate-binding fold (THDP-binding)"/>
    <property type="match status" value="1"/>
</dbReference>
<gene>
    <name evidence="5" type="primary">tkt_23</name>
    <name evidence="5" type="ORF">SDC9_106311</name>
</gene>
<evidence type="ECO:0000313" key="5">
    <source>
        <dbReference type="EMBL" id="MPM59469.1"/>
    </source>
</evidence>
<sequence length="281" mass="30584">MLTITNLNEIASQVRRDIIRMVSMAGSGHPGGSLGSTDLMTVLFHKEMKHDPKNWRRDGVGSDMFFLSAGHLAPALYSQLARTGYIPVKELAEIRKLGSRLQGHPSVEKGLPGVHVASGSLGQGLSVAIGAALAKRIRKEENFVYVLTGDGECEEGQIWEAALFGAQQKVDRLIAMTDWNGQQIDGPVDSVISLGNLKAKWEAFGWDCLVVDGHNMEEIEKGFAWAKSLVGNGKPKILLVKTVMGKGVDFMEGTHHWHGKAPNAEQTEKALSQLKETLGDF</sequence>
<organism evidence="5">
    <name type="scientific">bioreactor metagenome</name>
    <dbReference type="NCBI Taxonomy" id="1076179"/>
    <lineage>
        <taxon>unclassified sequences</taxon>
        <taxon>metagenomes</taxon>
        <taxon>ecological metagenomes</taxon>
    </lineage>
</organism>
<dbReference type="PANTHER" id="PTHR47514:SF1">
    <property type="entry name" value="TRANSKETOLASE N-TERMINAL SECTION-RELATED"/>
    <property type="match status" value="1"/>
</dbReference>
<evidence type="ECO:0000259" key="4">
    <source>
        <dbReference type="Pfam" id="PF00456"/>
    </source>
</evidence>
<comment type="cofactor">
    <cofactor evidence="1">
        <name>thiamine diphosphate</name>
        <dbReference type="ChEBI" id="CHEBI:58937"/>
    </cofactor>
</comment>
<evidence type="ECO:0000256" key="3">
    <source>
        <dbReference type="ARBA" id="ARBA00023052"/>
    </source>
</evidence>
<dbReference type="PANTHER" id="PTHR47514">
    <property type="entry name" value="TRANSKETOLASE N-TERMINAL SECTION-RELATED"/>
    <property type="match status" value="1"/>
</dbReference>
<protein>
    <submittedName>
        <fullName evidence="5">Transketolase</fullName>
        <ecNumber evidence="5">2.2.1.1</ecNumber>
    </submittedName>
</protein>
<dbReference type="CDD" id="cd02012">
    <property type="entry name" value="TPP_TK"/>
    <property type="match status" value="1"/>
</dbReference>
<proteinExistence type="inferred from homology"/>
<evidence type="ECO:0000256" key="2">
    <source>
        <dbReference type="ARBA" id="ARBA00007131"/>
    </source>
</evidence>
<keyword evidence="5" id="KW-0808">Transferase</keyword>
<accession>A0A645B236</accession>
<dbReference type="AlphaFoldDB" id="A0A645B236"/>
<dbReference type="GO" id="GO:0004802">
    <property type="term" value="F:transketolase activity"/>
    <property type="evidence" value="ECO:0007669"/>
    <property type="project" value="UniProtKB-EC"/>
</dbReference>
<feature type="domain" description="Transketolase N-terminal" evidence="4">
    <location>
        <begin position="9"/>
        <end position="270"/>
    </location>
</feature>
<dbReference type="InterPro" id="IPR029061">
    <property type="entry name" value="THDP-binding"/>
</dbReference>
<dbReference type="Pfam" id="PF00456">
    <property type="entry name" value="Transketolase_N"/>
    <property type="match status" value="1"/>
</dbReference>
<dbReference type="EC" id="2.2.1.1" evidence="5"/>
<dbReference type="EMBL" id="VSSQ01017308">
    <property type="protein sequence ID" value="MPM59469.1"/>
    <property type="molecule type" value="Genomic_DNA"/>
</dbReference>
<comment type="similarity">
    <text evidence="2">Belongs to the transketolase family.</text>
</comment>
<dbReference type="Gene3D" id="3.40.50.970">
    <property type="match status" value="1"/>
</dbReference>
<evidence type="ECO:0000256" key="1">
    <source>
        <dbReference type="ARBA" id="ARBA00001964"/>
    </source>
</evidence>